<dbReference type="RefSeq" id="WP_231931072.1">
    <property type="nucleotide sequence ID" value="NZ_SJPH01000008.1"/>
</dbReference>
<dbReference type="SUPFAM" id="SSF52540">
    <property type="entry name" value="P-loop containing nucleoside triphosphate hydrolases"/>
    <property type="match status" value="1"/>
</dbReference>
<sequence>MTYLSKTEGTSAAKHGARYALVGSAGESARQGSLSIEQEMLTLDSPTAESPLLGSLLSEDSFSPRAPESIEETGVSRVFIESLLEKLMLQLGSATGHDLAKRICLPFRLVEPLLEGMRSRQTAYHQGQATLNDYYYALTDTGRERAAVAMKACAYTGPTPVPLEDYVLSVEAQTITAEAVRRDQLEAAFDDISVEPHLHDVLGPAVNSGAGLFLYGSPGNGKTTLAQRITRCFGRHIWVPHALIEDGQIIKLYDTAVHSAAPVEEESLLSKAVDTRWIKIRRPTAIVGGELTMDNLEIRHDAVSNVSEASLQLKSNCGCLLIDDFGRQRIEPTELLNRWIIPLENRCDYLTLPGGKKIRAPFDQLIIFSTNLEPHELADEAFLRRIPYKVEIKDPSIGEFRQLFDAACRSLGCARRAEAVDYLIQKHYQPRNIPLRRCHPRDLLTQIRNYCAYEGLPFELRPDYLDRAVSAYFTAIAPEKAKPC</sequence>
<dbReference type="InterPro" id="IPR003593">
    <property type="entry name" value="AAA+_ATPase"/>
</dbReference>
<protein>
    <recommendedName>
        <fullName evidence="1">AAA+ ATPase domain-containing protein</fullName>
    </recommendedName>
</protein>
<dbReference type="Proteomes" id="UP000318995">
    <property type="component" value="Unassembled WGS sequence"/>
</dbReference>
<evidence type="ECO:0000259" key="1">
    <source>
        <dbReference type="SMART" id="SM00382"/>
    </source>
</evidence>
<dbReference type="AlphaFoldDB" id="A0A5C5VVT7"/>
<comment type="caution">
    <text evidence="2">The sequence shown here is derived from an EMBL/GenBank/DDBJ whole genome shotgun (WGS) entry which is preliminary data.</text>
</comment>
<gene>
    <name evidence="2" type="ORF">Pla111_30090</name>
</gene>
<accession>A0A5C5VVT7</accession>
<dbReference type="InterPro" id="IPR027417">
    <property type="entry name" value="P-loop_NTPase"/>
</dbReference>
<name>A0A5C5VVT7_9BACT</name>
<proteinExistence type="predicted"/>
<dbReference type="Gene3D" id="3.40.50.300">
    <property type="entry name" value="P-loop containing nucleotide triphosphate hydrolases"/>
    <property type="match status" value="1"/>
</dbReference>
<evidence type="ECO:0000313" key="2">
    <source>
        <dbReference type="EMBL" id="TWT41632.1"/>
    </source>
</evidence>
<organism evidence="2 3">
    <name type="scientific">Botrimarina hoheduenensis</name>
    <dbReference type="NCBI Taxonomy" id="2528000"/>
    <lineage>
        <taxon>Bacteria</taxon>
        <taxon>Pseudomonadati</taxon>
        <taxon>Planctomycetota</taxon>
        <taxon>Planctomycetia</taxon>
        <taxon>Pirellulales</taxon>
        <taxon>Lacipirellulaceae</taxon>
        <taxon>Botrimarina</taxon>
    </lineage>
</organism>
<dbReference type="SMART" id="SM00382">
    <property type="entry name" value="AAA"/>
    <property type="match status" value="1"/>
</dbReference>
<dbReference type="EMBL" id="SJPH01000008">
    <property type="protein sequence ID" value="TWT41632.1"/>
    <property type="molecule type" value="Genomic_DNA"/>
</dbReference>
<keyword evidence="3" id="KW-1185">Reference proteome</keyword>
<evidence type="ECO:0000313" key="3">
    <source>
        <dbReference type="Proteomes" id="UP000318995"/>
    </source>
</evidence>
<feature type="domain" description="AAA+ ATPase" evidence="1">
    <location>
        <begin position="208"/>
        <end position="396"/>
    </location>
</feature>
<reference evidence="2 3" key="1">
    <citation type="submission" date="2019-02" db="EMBL/GenBank/DDBJ databases">
        <title>Deep-cultivation of Planctomycetes and their phenomic and genomic characterization uncovers novel biology.</title>
        <authorList>
            <person name="Wiegand S."/>
            <person name="Jogler M."/>
            <person name="Boedeker C."/>
            <person name="Pinto D."/>
            <person name="Vollmers J."/>
            <person name="Rivas-Marin E."/>
            <person name="Kohn T."/>
            <person name="Peeters S.H."/>
            <person name="Heuer A."/>
            <person name="Rast P."/>
            <person name="Oberbeckmann S."/>
            <person name="Bunk B."/>
            <person name="Jeske O."/>
            <person name="Meyerdierks A."/>
            <person name="Storesund J.E."/>
            <person name="Kallscheuer N."/>
            <person name="Luecker S."/>
            <person name="Lage O.M."/>
            <person name="Pohl T."/>
            <person name="Merkel B.J."/>
            <person name="Hornburger P."/>
            <person name="Mueller R.-W."/>
            <person name="Bruemmer F."/>
            <person name="Labrenz M."/>
            <person name="Spormann A.M."/>
            <person name="Op Den Camp H."/>
            <person name="Overmann J."/>
            <person name="Amann R."/>
            <person name="Jetten M.S.M."/>
            <person name="Mascher T."/>
            <person name="Medema M.H."/>
            <person name="Devos D.P."/>
            <person name="Kaster A.-K."/>
            <person name="Ovreas L."/>
            <person name="Rohde M."/>
            <person name="Galperin M.Y."/>
            <person name="Jogler C."/>
        </authorList>
    </citation>
    <scope>NUCLEOTIDE SEQUENCE [LARGE SCALE GENOMIC DNA]</scope>
    <source>
        <strain evidence="2 3">Pla111</strain>
    </source>
</reference>